<evidence type="ECO:0000256" key="2">
    <source>
        <dbReference type="ARBA" id="ARBA00022692"/>
    </source>
</evidence>
<gene>
    <name evidence="9" type="ORF">QBC33DRAFT_572436</name>
</gene>
<feature type="region of interest" description="Disordered" evidence="6">
    <location>
        <begin position="354"/>
        <end position="380"/>
    </location>
</feature>
<organism evidence="9 10">
    <name type="scientific">Phialemonium atrogriseum</name>
    <dbReference type="NCBI Taxonomy" id="1093897"/>
    <lineage>
        <taxon>Eukaryota</taxon>
        <taxon>Fungi</taxon>
        <taxon>Dikarya</taxon>
        <taxon>Ascomycota</taxon>
        <taxon>Pezizomycotina</taxon>
        <taxon>Sordariomycetes</taxon>
        <taxon>Sordariomycetidae</taxon>
        <taxon>Cephalothecales</taxon>
        <taxon>Cephalothecaceae</taxon>
        <taxon>Phialemonium</taxon>
    </lineage>
</organism>
<evidence type="ECO:0000256" key="7">
    <source>
        <dbReference type="SAM" id="Phobius"/>
    </source>
</evidence>
<comment type="similarity">
    <text evidence="5">Belongs to the SAT4 family.</text>
</comment>
<keyword evidence="3 7" id="KW-1133">Transmembrane helix</keyword>
<evidence type="ECO:0000256" key="4">
    <source>
        <dbReference type="ARBA" id="ARBA00023136"/>
    </source>
</evidence>
<dbReference type="RefSeq" id="XP_060280573.1">
    <property type="nucleotide sequence ID" value="XM_060430653.1"/>
</dbReference>
<feature type="compositionally biased region" description="Basic and acidic residues" evidence="6">
    <location>
        <begin position="358"/>
        <end position="368"/>
    </location>
</feature>
<reference evidence="9" key="1">
    <citation type="submission" date="2023-06" db="EMBL/GenBank/DDBJ databases">
        <title>Genome-scale phylogeny and comparative genomics of the fungal order Sordariales.</title>
        <authorList>
            <consortium name="Lawrence Berkeley National Laboratory"/>
            <person name="Hensen N."/>
            <person name="Bonometti L."/>
            <person name="Westerberg I."/>
            <person name="Brannstrom I.O."/>
            <person name="Guillou S."/>
            <person name="Cros-Aarteil S."/>
            <person name="Calhoun S."/>
            <person name="Haridas S."/>
            <person name="Kuo A."/>
            <person name="Mondo S."/>
            <person name="Pangilinan J."/>
            <person name="Riley R."/>
            <person name="Labutti K."/>
            <person name="Andreopoulos B."/>
            <person name="Lipzen A."/>
            <person name="Chen C."/>
            <person name="Yanf M."/>
            <person name="Daum C."/>
            <person name="Ng V."/>
            <person name="Clum A."/>
            <person name="Steindorff A."/>
            <person name="Ohm R."/>
            <person name="Martin F."/>
            <person name="Silar P."/>
            <person name="Natvig D."/>
            <person name="Lalanne C."/>
            <person name="Gautier V."/>
            <person name="Ament-Velasquez S.L."/>
            <person name="Kruys A."/>
            <person name="Hutchinson M.I."/>
            <person name="Powell A.J."/>
            <person name="Barry K."/>
            <person name="Miller A.N."/>
            <person name="Grigoriev I.V."/>
            <person name="Debuchy R."/>
            <person name="Gladieux P."/>
            <person name="Thoren M.H."/>
            <person name="Johannesson H."/>
        </authorList>
    </citation>
    <scope>NUCLEOTIDE SEQUENCE</scope>
    <source>
        <strain evidence="9">8032-3</strain>
    </source>
</reference>
<comment type="caution">
    <text evidence="9">The sequence shown here is derived from an EMBL/GenBank/DDBJ whole genome shotgun (WGS) entry which is preliminary data.</text>
</comment>
<evidence type="ECO:0000256" key="6">
    <source>
        <dbReference type="SAM" id="MobiDB-lite"/>
    </source>
</evidence>
<evidence type="ECO:0000256" key="1">
    <source>
        <dbReference type="ARBA" id="ARBA00004141"/>
    </source>
</evidence>
<dbReference type="AlphaFoldDB" id="A0AAJ0BTT8"/>
<feature type="transmembrane region" description="Helical" evidence="7">
    <location>
        <begin position="234"/>
        <end position="252"/>
    </location>
</feature>
<dbReference type="PANTHER" id="PTHR33048:SF47">
    <property type="entry name" value="INTEGRAL MEMBRANE PROTEIN-RELATED"/>
    <property type="match status" value="1"/>
</dbReference>
<name>A0AAJ0BTT8_9PEZI</name>
<feature type="transmembrane region" description="Helical" evidence="7">
    <location>
        <begin position="201"/>
        <end position="222"/>
    </location>
</feature>
<keyword evidence="10" id="KW-1185">Reference proteome</keyword>
<feature type="transmembrane region" description="Helical" evidence="7">
    <location>
        <begin position="68"/>
        <end position="91"/>
    </location>
</feature>
<dbReference type="InterPro" id="IPR052337">
    <property type="entry name" value="SAT4-like"/>
</dbReference>
<dbReference type="PANTHER" id="PTHR33048">
    <property type="entry name" value="PTH11-LIKE INTEGRAL MEMBRANE PROTEIN (AFU_ORTHOLOGUE AFUA_5G11245)"/>
    <property type="match status" value="1"/>
</dbReference>
<dbReference type="GO" id="GO:0016020">
    <property type="term" value="C:membrane"/>
    <property type="evidence" value="ECO:0007669"/>
    <property type="project" value="UniProtKB-SubCell"/>
</dbReference>
<evidence type="ECO:0000259" key="8">
    <source>
        <dbReference type="Pfam" id="PF20684"/>
    </source>
</evidence>
<dbReference type="InterPro" id="IPR049326">
    <property type="entry name" value="Rhodopsin_dom_fungi"/>
</dbReference>
<comment type="subcellular location">
    <subcellularLocation>
        <location evidence="1">Membrane</location>
        <topology evidence="1">Multi-pass membrane protein</topology>
    </subcellularLocation>
</comment>
<evidence type="ECO:0000313" key="10">
    <source>
        <dbReference type="Proteomes" id="UP001244011"/>
    </source>
</evidence>
<dbReference type="GeneID" id="85313840"/>
<protein>
    <recommendedName>
        <fullName evidence="8">Rhodopsin domain-containing protein</fullName>
    </recommendedName>
</protein>
<feature type="domain" description="Rhodopsin" evidence="8">
    <location>
        <begin position="53"/>
        <end position="302"/>
    </location>
</feature>
<keyword evidence="4 7" id="KW-0472">Membrane</keyword>
<feature type="transmembrane region" description="Helical" evidence="7">
    <location>
        <begin position="111"/>
        <end position="135"/>
    </location>
</feature>
<sequence length="380" mass="43117">MAAFNDSTQLINIFGFPTYDNFSERVPFTNTPGCLIGFTVTFLALSWLFVLPRLYVRLRVVRMPGLDDLFVFLYLIFTSVASIVFLTSIHYGEGQHFLLLTVGDVRMYLKLFYALNINLNLAAAFIKLSLLFQFLRVFDRGTWPHRASVGGIVFVSLWGITFVILAVFPCTVIPDAWNIFARDAHCWGYGSQDPDLFTATFVSHNLINTLLDIYITAIPFQLYTRPDVTLRTRLGLMVLLLMGATVVTLSAWRVSETIYYKTGWYPTHDPTWYGPLSILLMVLEINVASICASVPIFWPVLRPYLGAIFVTREFSVTTERREASVSSHQRLGSEADLNAHYKDDYIMDLVGPFNSKDGQSRVKIENGGKKAKKERGRPRV</sequence>
<dbReference type="EMBL" id="MU839020">
    <property type="protein sequence ID" value="KAK1764360.1"/>
    <property type="molecule type" value="Genomic_DNA"/>
</dbReference>
<evidence type="ECO:0000256" key="3">
    <source>
        <dbReference type="ARBA" id="ARBA00022989"/>
    </source>
</evidence>
<feature type="transmembrane region" description="Helical" evidence="7">
    <location>
        <begin position="35"/>
        <end position="56"/>
    </location>
</feature>
<keyword evidence="2 7" id="KW-0812">Transmembrane</keyword>
<feature type="transmembrane region" description="Helical" evidence="7">
    <location>
        <begin position="147"/>
        <end position="168"/>
    </location>
</feature>
<dbReference type="Proteomes" id="UP001244011">
    <property type="component" value="Unassembled WGS sequence"/>
</dbReference>
<evidence type="ECO:0000313" key="9">
    <source>
        <dbReference type="EMBL" id="KAK1764360.1"/>
    </source>
</evidence>
<evidence type="ECO:0000256" key="5">
    <source>
        <dbReference type="ARBA" id="ARBA00038359"/>
    </source>
</evidence>
<proteinExistence type="inferred from homology"/>
<feature type="transmembrane region" description="Helical" evidence="7">
    <location>
        <begin position="272"/>
        <end position="298"/>
    </location>
</feature>
<accession>A0AAJ0BTT8</accession>
<dbReference type="Pfam" id="PF20684">
    <property type="entry name" value="Fung_rhodopsin"/>
    <property type="match status" value="1"/>
</dbReference>
<feature type="compositionally biased region" description="Basic residues" evidence="6">
    <location>
        <begin position="369"/>
        <end position="380"/>
    </location>
</feature>